<organism evidence="4 5">
    <name type="scientific">Anaeromyces robustus</name>
    <dbReference type="NCBI Taxonomy" id="1754192"/>
    <lineage>
        <taxon>Eukaryota</taxon>
        <taxon>Fungi</taxon>
        <taxon>Fungi incertae sedis</taxon>
        <taxon>Chytridiomycota</taxon>
        <taxon>Chytridiomycota incertae sedis</taxon>
        <taxon>Neocallimastigomycetes</taxon>
        <taxon>Neocallimastigales</taxon>
        <taxon>Neocallimastigaceae</taxon>
        <taxon>Anaeromyces</taxon>
    </lineage>
</organism>
<dbReference type="Gene3D" id="1.25.40.20">
    <property type="entry name" value="Ankyrin repeat-containing domain"/>
    <property type="match status" value="4"/>
</dbReference>
<sequence length="783" mass="93161">MSNKNFQLEIQEILIQNNKNLLKNYFSKSNIKPSDNDLKDLIIFAIENDVPNDMIIFLLDQRQDKNVNFEIKDGRKKIPIFIAVAKDNYTLADILLNKYKADINYIYKDEKFRITEYLYYYKFLTSRKLKYVLEKGTSINYRFLYKLIMEKENKFYELRYTNCIFRNDDIIKFLNLYKKCKMNKEIFSDDDICNINNDLKNIIHDIKNRIHINEDLYKISINNHNDETLRITFENDTSEESIIRRRIIQYNLFDKSLDSNNYNYVEKILGYKPLHYMCKNYEEILSNLINKYLTPTEMDKNKNIAKLVISKFIKTSIIIYNKNNPFRTISKEGISFRNLVLNIAIKNKNLEAVKYLCRSSDYWSSSNEINTMDIKREYPIFSAIEYNCYNIFKYLIKRIHNRNIKNSNGLSILTFIIMKNNVDMAKNLLKYENIFINEKDSNSFSPLEYAINQNNAKIVELILNYGIKYNMEISVNKKDDKRKYPLIEAIYKKNFDMVFSILDYCNQINSNIKNIKDNNGNTPLILSYKLGDLKIFNYLLEYYDINQTDLSGNTILHYSLFKKDFNMIKQLLFLGANPFLKNNFDKSPMDIVFNQKNYEIFKIIIQYSNIDLNVKNSEGDSLLTTIIKIKKKKMDCNKKKELIELLIKKGINVNILDKKGNTPLVYAFQNDYSLIYKLLIKNGAYYQNNEENDLWVDEFIQSQKYTILENLYNNGYEMKKLNFNSYKNGNTLLHEAIKYNNPNIIKYLLDYGADTTIKNNDGNNAYEYSKFYHIQDICYILEE</sequence>
<keyword evidence="5" id="KW-1185">Reference proteome</keyword>
<evidence type="ECO:0000256" key="1">
    <source>
        <dbReference type="ARBA" id="ARBA00022737"/>
    </source>
</evidence>
<dbReference type="STRING" id="1754192.A0A1Y1X1U4"/>
<dbReference type="AlphaFoldDB" id="A0A1Y1X1U4"/>
<dbReference type="Proteomes" id="UP000193944">
    <property type="component" value="Unassembled WGS sequence"/>
</dbReference>
<keyword evidence="2 3" id="KW-0040">ANK repeat</keyword>
<evidence type="ECO:0000256" key="3">
    <source>
        <dbReference type="PROSITE-ProRule" id="PRU00023"/>
    </source>
</evidence>
<evidence type="ECO:0000313" key="4">
    <source>
        <dbReference type="EMBL" id="ORX79386.1"/>
    </source>
</evidence>
<dbReference type="PROSITE" id="PS50088">
    <property type="entry name" value="ANK_REPEAT"/>
    <property type="match status" value="4"/>
</dbReference>
<dbReference type="SMART" id="SM00248">
    <property type="entry name" value="ANK"/>
    <property type="match status" value="14"/>
</dbReference>
<dbReference type="InterPro" id="IPR036770">
    <property type="entry name" value="Ankyrin_rpt-contain_sf"/>
</dbReference>
<feature type="repeat" description="ANK" evidence="3">
    <location>
        <begin position="728"/>
        <end position="760"/>
    </location>
</feature>
<dbReference type="PANTHER" id="PTHR24198">
    <property type="entry name" value="ANKYRIN REPEAT AND PROTEIN KINASE DOMAIN-CONTAINING PROTEIN"/>
    <property type="match status" value="1"/>
</dbReference>
<dbReference type="Pfam" id="PF13857">
    <property type="entry name" value="Ank_5"/>
    <property type="match status" value="1"/>
</dbReference>
<evidence type="ECO:0000313" key="5">
    <source>
        <dbReference type="Proteomes" id="UP000193944"/>
    </source>
</evidence>
<reference evidence="4 5" key="1">
    <citation type="submission" date="2016-08" db="EMBL/GenBank/DDBJ databases">
        <title>A Parts List for Fungal Cellulosomes Revealed by Comparative Genomics.</title>
        <authorList>
            <consortium name="DOE Joint Genome Institute"/>
            <person name="Haitjema C.H."/>
            <person name="Gilmore S.P."/>
            <person name="Henske J.K."/>
            <person name="Solomon K.V."/>
            <person name="De Groot R."/>
            <person name="Kuo A."/>
            <person name="Mondo S.J."/>
            <person name="Salamov A.A."/>
            <person name="Labutti K."/>
            <person name="Zhao Z."/>
            <person name="Chiniquy J."/>
            <person name="Barry K."/>
            <person name="Brewer H.M."/>
            <person name="Purvine S.O."/>
            <person name="Wright A.T."/>
            <person name="Boxma B."/>
            <person name="Van Alen T."/>
            <person name="Hackstein J.H."/>
            <person name="Baker S.E."/>
            <person name="Grigoriev I.V."/>
            <person name="O'Malley M.A."/>
        </authorList>
    </citation>
    <scope>NUCLEOTIDE SEQUENCE [LARGE SCALE GENOMIC DNA]</scope>
    <source>
        <strain evidence="4 5">S4</strain>
    </source>
</reference>
<gene>
    <name evidence="4" type="ORF">BCR32DRAFT_246424</name>
</gene>
<feature type="repeat" description="ANK" evidence="3">
    <location>
        <begin position="659"/>
        <end position="691"/>
    </location>
</feature>
<dbReference type="Pfam" id="PF12796">
    <property type="entry name" value="Ank_2"/>
    <property type="match status" value="3"/>
</dbReference>
<feature type="repeat" description="ANK" evidence="3">
    <location>
        <begin position="442"/>
        <end position="474"/>
    </location>
</feature>
<dbReference type="OrthoDB" id="2157354at2759"/>
<dbReference type="SUPFAM" id="SSF48403">
    <property type="entry name" value="Ankyrin repeat"/>
    <property type="match status" value="2"/>
</dbReference>
<keyword evidence="1" id="KW-0677">Repeat</keyword>
<dbReference type="InterPro" id="IPR002110">
    <property type="entry name" value="Ankyrin_rpt"/>
</dbReference>
<comment type="caution">
    <text evidence="4">The sequence shown here is derived from an EMBL/GenBank/DDBJ whole genome shotgun (WGS) entry which is preliminary data.</text>
</comment>
<dbReference type="PANTHER" id="PTHR24198:SF165">
    <property type="entry name" value="ANKYRIN REPEAT-CONTAINING PROTEIN-RELATED"/>
    <property type="match status" value="1"/>
</dbReference>
<dbReference type="EMBL" id="MCFG01000177">
    <property type="protein sequence ID" value="ORX79386.1"/>
    <property type="molecule type" value="Genomic_DNA"/>
</dbReference>
<name>A0A1Y1X1U4_9FUNG</name>
<evidence type="ECO:0000256" key="2">
    <source>
        <dbReference type="ARBA" id="ARBA00023043"/>
    </source>
</evidence>
<reference evidence="4 5" key="2">
    <citation type="submission" date="2016-08" db="EMBL/GenBank/DDBJ databases">
        <title>Pervasive Adenine N6-methylation of Active Genes in Fungi.</title>
        <authorList>
            <consortium name="DOE Joint Genome Institute"/>
            <person name="Mondo S.J."/>
            <person name="Dannebaum R.O."/>
            <person name="Kuo R.C."/>
            <person name="Labutti K."/>
            <person name="Haridas S."/>
            <person name="Kuo A."/>
            <person name="Salamov A."/>
            <person name="Ahrendt S.R."/>
            <person name="Lipzen A."/>
            <person name="Sullivan W."/>
            <person name="Andreopoulos W.B."/>
            <person name="Clum A."/>
            <person name="Lindquist E."/>
            <person name="Daum C."/>
            <person name="Ramamoorthy G.K."/>
            <person name="Gryganskyi A."/>
            <person name="Culley D."/>
            <person name="Magnuson J.K."/>
            <person name="James T.Y."/>
            <person name="O'Malley M.A."/>
            <person name="Stajich J.E."/>
            <person name="Spatafora J.W."/>
            <person name="Visel A."/>
            <person name="Grigoriev I.V."/>
        </authorList>
    </citation>
    <scope>NUCLEOTIDE SEQUENCE [LARGE SCALE GENOMIC DNA]</scope>
    <source>
        <strain evidence="4 5">S4</strain>
    </source>
</reference>
<feature type="repeat" description="ANK" evidence="3">
    <location>
        <begin position="551"/>
        <end position="583"/>
    </location>
</feature>
<proteinExistence type="predicted"/>
<accession>A0A1Y1X1U4</accession>
<dbReference type="PROSITE" id="PS50297">
    <property type="entry name" value="ANK_REP_REGION"/>
    <property type="match status" value="1"/>
</dbReference>
<protein>
    <submittedName>
        <fullName evidence="4">Ankyrin</fullName>
    </submittedName>
</protein>